<dbReference type="EMBL" id="CAJZBQ010000044">
    <property type="protein sequence ID" value="CAG9327894.1"/>
    <property type="molecule type" value="Genomic_DNA"/>
</dbReference>
<gene>
    <name evidence="1" type="ORF">BSTOLATCC_MIC44514</name>
</gene>
<accession>A0AAU9JQB1</accession>
<evidence type="ECO:0000313" key="1">
    <source>
        <dbReference type="EMBL" id="CAG9327894.1"/>
    </source>
</evidence>
<protein>
    <submittedName>
        <fullName evidence="1">Uncharacterized protein</fullName>
    </submittedName>
</protein>
<comment type="caution">
    <text evidence="1">The sequence shown here is derived from an EMBL/GenBank/DDBJ whole genome shotgun (WGS) entry which is preliminary data.</text>
</comment>
<name>A0AAU9JQB1_9CILI</name>
<proteinExistence type="predicted"/>
<evidence type="ECO:0000313" key="2">
    <source>
        <dbReference type="Proteomes" id="UP001162131"/>
    </source>
</evidence>
<sequence>MPINKSHINAAIEWYNKVMKKNTKDQVSLNTILRNFKEEGLSVILNRFLDETGKTWEENIEILEKKGILKSETSSENENQFLLQILLKLYYQYHETSHLHTKSLSISATSKNKLQLRSARKISIDIPKTKNIVVCPKGSFSQYICRKDPMSYNMKSLSELTLGASSQRSLISAVDSQTRSESPISAASDPVISKKKSQKLVQMEKLSQLQERKLMWIADARTKTEAENIDASFLQSRKRSKSAVQVDRILLYLLKPRTICISKGDFVKKPFIVNLVPNELKYSYKNEEYYFEWKDVSSLKLSGWIDARQINNTVKSGLDVVLEINEENRKEKMTLHCSNSEQASKYELGIKRVLKSDSLATKM</sequence>
<dbReference type="Proteomes" id="UP001162131">
    <property type="component" value="Unassembled WGS sequence"/>
</dbReference>
<dbReference type="AlphaFoldDB" id="A0AAU9JQB1"/>
<reference evidence="1" key="1">
    <citation type="submission" date="2021-09" db="EMBL/GenBank/DDBJ databases">
        <authorList>
            <consortium name="AG Swart"/>
            <person name="Singh M."/>
            <person name="Singh A."/>
            <person name="Seah K."/>
            <person name="Emmerich C."/>
        </authorList>
    </citation>
    <scope>NUCLEOTIDE SEQUENCE</scope>
    <source>
        <strain evidence="1">ATCC30299</strain>
    </source>
</reference>
<keyword evidence="2" id="KW-1185">Reference proteome</keyword>
<organism evidence="1 2">
    <name type="scientific">Blepharisma stoltei</name>
    <dbReference type="NCBI Taxonomy" id="1481888"/>
    <lineage>
        <taxon>Eukaryota</taxon>
        <taxon>Sar</taxon>
        <taxon>Alveolata</taxon>
        <taxon>Ciliophora</taxon>
        <taxon>Postciliodesmatophora</taxon>
        <taxon>Heterotrichea</taxon>
        <taxon>Heterotrichida</taxon>
        <taxon>Blepharismidae</taxon>
        <taxon>Blepharisma</taxon>
    </lineage>
</organism>